<sequence>GKWTEGYRALEGQSLRPQWRREWLTAPPFTSAFIKSETRVEFTALLREDDFAVLEKLLVWYQAQHPIPNPVVLQRPDESGEGEEKIRVAHLVGWP</sequence>
<proteinExistence type="predicted"/>
<evidence type="ECO:0000313" key="1">
    <source>
        <dbReference type="EMBL" id="MCV5625776.1"/>
    </source>
</evidence>
<feature type="non-terminal residue" evidence="1">
    <location>
        <position position="95"/>
    </location>
</feature>
<evidence type="ECO:0000313" key="2">
    <source>
        <dbReference type="Proteomes" id="UP001208624"/>
    </source>
</evidence>
<protein>
    <submittedName>
        <fullName evidence="1">Uncharacterized protein</fullName>
    </submittedName>
</protein>
<gene>
    <name evidence="1" type="ORF">OFN31_29495</name>
</gene>
<reference evidence="1" key="1">
    <citation type="submission" date="2023-06" db="EMBL/GenBank/DDBJ databases">
        <title>Deciphering the underlying mechanisms mediating the transmission of blaNDM gene from human to animals in China.</title>
        <authorList>
            <person name="Chen K."/>
            <person name="Chen S."/>
        </authorList>
    </citation>
    <scope>NUCLEOTIDE SEQUENCE</scope>
    <source>
        <strain evidence="1">1199</strain>
    </source>
</reference>
<accession>A0AAP3A3X8</accession>
<feature type="non-terminal residue" evidence="1">
    <location>
        <position position="1"/>
    </location>
</feature>
<dbReference type="AlphaFoldDB" id="A0AAP3A3X8"/>
<dbReference type="EMBL" id="JAOVKC010000806">
    <property type="protein sequence ID" value="MCV5625776.1"/>
    <property type="molecule type" value="Genomic_DNA"/>
</dbReference>
<organism evidence="1 2">
    <name type="scientific">Escherichia coli</name>
    <dbReference type="NCBI Taxonomy" id="562"/>
    <lineage>
        <taxon>Bacteria</taxon>
        <taxon>Pseudomonadati</taxon>
        <taxon>Pseudomonadota</taxon>
        <taxon>Gammaproteobacteria</taxon>
        <taxon>Enterobacterales</taxon>
        <taxon>Enterobacteriaceae</taxon>
        <taxon>Escherichia</taxon>
    </lineage>
</organism>
<name>A0AAP3A3X8_ECOLX</name>
<comment type="caution">
    <text evidence="1">The sequence shown here is derived from an EMBL/GenBank/DDBJ whole genome shotgun (WGS) entry which is preliminary data.</text>
</comment>
<dbReference type="Proteomes" id="UP001208624">
    <property type="component" value="Unassembled WGS sequence"/>
</dbReference>